<evidence type="ECO:0000256" key="7">
    <source>
        <dbReference type="ARBA" id="ARBA00023268"/>
    </source>
</evidence>
<dbReference type="InterPro" id="IPR012904">
    <property type="entry name" value="OGG_N"/>
</dbReference>
<evidence type="ECO:0000256" key="9">
    <source>
        <dbReference type="ARBA" id="ARBA00044632"/>
    </source>
</evidence>
<dbReference type="GO" id="GO:0006284">
    <property type="term" value="P:base-excision repair"/>
    <property type="evidence" value="ECO:0007669"/>
    <property type="project" value="InterPro"/>
</dbReference>
<dbReference type="Gene3D" id="1.10.340.30">
    <property type="entry name" value="Hypothetical protein, domain 2"/>
    <property type="match status" value="1"/>
</dbReference>
<evidence type="ECO:0000256" key="2">
    <source>
        <dbReference type="ARBA" id="ARBA00012720"/>
    </source>
</evidence>
<evidence type="ECO:0000259" key="10">
    <source>
        <dbReference type="SMART" id="SM00478"/>
    </source>
</evidence>
<organism evidence="11 12">
    <name type="scientific">Candidatus Caccopulliclostridium gallistercoris</name>
    <dbReference type="NCBI Taxonomy" id="2840719"/>
    <lineage>
        <taxon>Bacteria</taxon>
        <taxon>Bacillati</taxon>
        <taxon>Bacillota</taxon>
        <taxon>Clostridia</taxon>
        <taxon>Candidatus Caccopulliclostridium</taxon>
    </lineage>
</organism>
<reference evidence="11" key="1">
    <citation type="submission" date="2020-10" db="EMBL/GenBank/DDBJ databases">
        <authorList>
            <person name="Gilroy R."/>
        </authorList>
    </citation>
    <scope>NUCLEOTIDE SEQUENCE</scope>
    <source>
        <strain evidence="11">CHK186-9395</strain>
    </source>
</reference>
<keyword evidence="5" id="KW-0234">DNA repair</keyword>
<dbReference type="SUPFAM" id="SSF55945">
    <property type="entry name" value="TATA-box binding protein-like"/>
    <property type="match status" value="1"/>
</dbReference>
<evidence type="ECO:0000313" key="12">
    <source>
        <dbReference type="Proteomes" id="UP000886861"/>
    </source>
</evidence>
<evidence type="ECO:0000256" key="5">
    <source>
        <dbReference type="ARBA" id="ARBA00023204"/>
    </source>
</evidence>
<dbReference type="SMART" id="SM00478">
    <property type="entry name" value="ENDO3c"/>
    <property type="match status" value="1"/>
</dbReference>
<evidence type="ECO:0000256" key="8">
    <source>
        <dbReference type="ARBA" id="ARBA00023295"/>
    </source>
</evidence>
<dbReference type="PANTHER" id="PTHR10242:SF2">
    <property type="entry name" value="N-GLYCOSYLASE_DNA LYASE"/>
    <property type="match status" value="1"/>
</dbReference>
<comment type="caution">
    <text evidence="11">The sequence shown here is derived from an EMBL/GenBank/DDBJ whole genome shotgun (WGS) entry which is preliminary data.</text>
</comment>
<dbReference type="GO" id="GO:0140078">
    <property type="term" value="F:class I DNA-(apurinic or apyrimidinic site) endonuclease activity"/>
    <property type="evidence" value="ECO:0007669"/>
    <property type="project" value="UniProtKB-EC"/>
</dbReference>
<gene>
    <name evidence="11" type="ORF">IAA62_01405</name>
</gene>
<evidence type="ECO:0000256" key="3">
    <source>
        <dbReference type="ARBA" id="ARBA00022763"/>
    </source>
</evidence>
<reference evidence="11" key="2">
    <citation type="journal article" date="2021" name="PeerJ">
        <title>Extensive microbial diversity within the chicken gut microbiome revealed by metagenomics and culture.</title>
        <authorList>
            <person name="Gilroy R."/>
            <person name="Ravi A."/>
            <person name="Getino M."/>
            <person name="Pursley I."/>
            <person name="Horton D.L."/>
            <person name="Alikhan N.F."/>
            <person name="Baker D."/>
            <person name="Gharbi K."/>
            <person name="Hall N."/>
            <person name="Watson M."/>
            <person name="Adriaenssens E.M."/>
            <person name="Foster-Nyarko E."/>
            <person name="Jarju S."/>
            <person name="Secka A."/>
            <person name="Antonio M."/>
            <person name="Oren A."/>
            <person name="Chaudhuri R.R."/>
            <person name="La Ragione R."/>
            <person name="Hildebrand F."/>
            <person name="Pallen M.J."/>
        </authorList>
    </citation>
    <scope>NUCLEOTIDE SEQUENCE</scope>
    <source>
        <strain evidence="11">CHK186-9395</strain>
    </source>
</reference>
<evidence type="ECO:0000256" key="1">
    <source>
        <dbReference type="ARBA" id="ARBA00010679"/>
    </source>
</evidence>
<dbReference type="InterPro" id="IPR052054">
    <property type="entry name" value="Oxidative_DNA_repair_enzyme"/>
</dbReference>
<keyword evidence="7" id="KW-0511">Multifunctional enzyme</keyword>
<protein>
    <recommendedName>
        <fullName evidence="2">DNA-(apurinic or apyrimidinic site) lyase</fullName>
        <ecNumber evidence="2">4.2.99.18</ecNumber>
    </recommendedName>
</protein>
<name>A0A9D1SYR9_9FIRM</name>
<dbReference type="Proteomes" id="UP000886861">
    <property type="component" value="Unassembled WGS sequence"/>
</dbReference>
<dbReference type="CDD" id="cd00056">
    <property type="entry name" value="ENDO3c"/>
    <property type="match status" value="1"/>
</dbReference>
<dbReference type="GO" id="GO:0006289">
    <property type="term" value="P:nucleotide-excision repair"/>
    <property type="evidence" value="ECO:0007669"/>
    <property type="project" value="InterPro"/>
</dbReference>
<dbReference type="Gene3D" id="3.30.310.260">
    <property type="match status" value="1"/>
</dbReference>
<keyword evidence="3" id="KW-0227">DNA damage</keyword>
<dbReference type="InterPro" id="IPR023170">
    <property type="entry name" value="HhH_base_excis_C"/>
</dbReference>
<evidence type="ECO:0000256" key="6">
    <source>
        <dbReference type="ARBA" id="ARBA00023239"/>
    </source>
</evidence>
<dbReference type="PANTHER" id="PTHR10242">
    <property type="entry name" value="8-OXOGUANINE DNA GLYCOSYLASE"/>
    <property type="match status" value="1"/>
</dbReference>
<keyword evidence="4" id="KW-0378">Hydrolase</keyword>
<dbReference type="Pfam" id="PF00730">
    <property type="entry name" value="HhH-GPD"/>
    <property type="match status" value="1"/>
</dbReference>
<comment type="similarity">
    <text evidence="1">Belongs to the type-1 OGG1 family.</text>
</comment>
<dbReference type="Gene3D" id="1.10.1670.10">
    <property type="entry name" value="Helix-hairpin-Helix base-excision DNA repair enzymes (C-terminal)"/>
    <property type="match status" value="1"/>
</dbReference>
<sequence length="274" mass="32282">MIKSIEKDKIIVDKEDFNLVQTLECGQVFSYFKENENYVVQSADKIAIIEEKEDYYIINTSTPNYFVNYLDLNTSYKEIKNKLLKYPIMNEPISFGSGIRILKQDIFETIISFIVSANNNIKRITKILNKIRENFGKKIGKYYAFPTLEELKGANEEYFFKLGAGYRARYLEKVLKELEEFNIEESKTLPTEELRNKLISLSGVGPKVADCILLFAYSRHDVFPVDTWMAKMYNDFFEKCDNRTLIRKKLVEYFGELSGYAQQYLFYYKRSKTE</sequence>
<proteinExistence type="inferred from homology"/>
<dbReference type="GO" id="GO:0003684">
    <property type="term" value="F:damaged DNA binding"/>
    <property type="evidence" value="ECO:0007669"/>
    <property type="project" value="InterPro"/>
</dbReference>
<dbReference type="InterPro" id="IPR003265">
    <property type="entry name" value="HhH-GPD_domain"/>
</dbReference>
<evidence type="ECO:0000313" key="11">
    <source>
        <dbReference type="EMBL" id="HIV01197.1"/>
    </source>
</evidence>
<keyword evidence="6" id="KW-0456">Lyase</keyword>
<dbReference type="EMBL" id="DVOJ01000005">
    <property type="protein sequence ID" value="HIV01197.1"/>
    <property type="molecule type" value="Genomic_DNA"/>
</dbReference>
<dbReference type="AlphaFoldDB" id="A0A9D1SYR9"/>
<dbReference type="SUPFAM" id="SSF48150">
    <property type="entry name" value="DNA-glycosylase"/>
    <property type="match status" value="1"/>
</dbReference>
<accession>A0A9D1SYR9</accession>
<dbReference type="EC" id="4.2.99.18" evidence="2"/>
<dbReference type="Pfam" id="PF07934">
    <property type="entry name" value="OGG_N"/>
    <property type="match status" value="1"/>
</dbReference>
<feature type="domain" description="HhH-GPD" evidence="10">
    <location>
        <begin position="115"/>
        <end position="270"/>
    </location>
</feature>
<keyword evidence="8" id="KW-0326">Glycosidase</keyword>
<dbReference type="InterPro" id="IPR011257">
    <property type="entry name" value="DNA_glycosylase"/>
</dbReference>
<evidence type="ECO:0000256" key="4">
    <source>
        <dbReference type="ARBA" id="ARBA00022801"/>
    </source>
</evidence>
<comment type="catalytic activity">
    <reaction evidence="9">
        <text>2'-deoxyribonucleotide-(2'-deoxyribose 5'-phosphate)-2'-deoxyribonucleotide-DNA = a 3'-end 2'-deoxyribonucleotide-(2,3-dehydro-2,3-deoxyribose 5'-phosphate)-DNA + a 5'-end 5'-phospho-2'-deoxyribonucleoside-DNA + H(+)</text>
        <dbReference type="Rhea" id="RHEA:66592"/>
        <dbReference type="Rhea" id="RHEA-COMP:13180"/>
        <dbReference type="Rhea" id="RHEA-COMP:16897"/>
        <dbReference type="Rhea" id="RHEA-COMP:17067"/>
        <dbReference type="ChEBI" id="CHEBI:15378"/>
        <dbReference type="ChEBI" id="CHEBI:136412"/>
        <dbReference type="ChEBI" id="CHEBI:157695"/>
        <dbReference type="ChEBI" id="CHEBI:167181"/>
        <dbReference type="EC" id="4.2.99.18"/>
    </reaction>
</comment>
<dbReference type="GO" id="GO:0008534">
    <property type="term" value="F:oxidized purine nucleobase lesion DNA N-glycosylase activity"/>
    <property type="evidence" value="ECO:0007669"/>
    <property type="project" value="InterPro"/>
</dbReference>